<dbReference type="AlphaFoldDB" id="A0A1S1HKF8"/>
<dbReference type="EMBL" id="LVIE01000212">
    <property type="protein sequence ID" value="OHT22735.1"/>
    <property type="molecule type" value="Genomic_DNA"/>
</dbReference>
<dbReference type="Proteomes" id="UP000179588">
    <property type="component" value="Unassembled WGS sequence"/>
</dbReference>
<dbReference type="PANTHER" id="PTHR30373">
    <property type="entry name" value="UPF0603 PROTEIN YGCG"/>
    <property type="match status" value="1"/>
</dbReference>
<organism evidence="3 4">
    <name type="scientific">Providencia stuartii</name>
    <dbReference type="NCBI Taxonomy" id="588"/>
    <lineage>
        <taxon>Bacteria</taxon>
        <taxon>Pseudomonadati</taxon>
        <taxon>Pseudomonadota</taxon>
        <taxon>Gammaproteobacteria</taxon>
        <taxon>Enterobacterales</taxon>
        <taxon>Morganellaceae</taxon>
        <taxon>Providencia</taxon>
    </lineage>
</organism>
<evidence type="ECO:0000313" key="3">
    <source>
        <dbReference type="EMBL" id="OHT22735.1"/>
    </source>
</evidence>
<protein>
    <recommendedName>
        <fullName evidence="2">TPM domain-containing protein</fullName>
    </recommendedName>
</protein>
<keyword evidence="1" id="KW-1133">Transmembrane helix</keyword>
<dbReference type="InterPro" id="IPR007621">
    <property type="entry name" value="TPM_dom"/>
</dbReference>
<comment type="caution">
    <text evidence="3">The sequence shown here is derived from an EMBL/GenBank/DDBJ whole genome shotgun (WGS) entry which is preliminary data.</text>
</comment>
<sequence length="280" mass="32448">MLRNFLFILIFLGFNTLADEIKLPNWGTERVIDSARLLTKNEYQALNEQLINFENERGDGSQFLLYILPTTGSESIEQFSNRAFNHWGIGHKEKNNGLLLVVAINDHRVRFEVGYGYEGVFSDVIAGRIIRNYITPNFRSENYYLGIKSGIEAAIQIASGEPIENIESTNNVLFLKVLQMPFVGVYLAIFILSYMYNLVFGTRSRKIKINKDIKKAKENKISSKKSNKPRGHKIKRKTLMRLNDFLQYKYFFPTFSNMAPMMIVLTLLVIFLFRLPMMEK</sequence>
<evidence type="ECO:0000313" key="4">
    <source>
        <dbReference type="Proteomes" id="UP000179588"/>
    </source>
</evidence>
<evidence type="ECO:0000256" key="1">
    <source>
        <dbReference type="SAM" id="Phobius"/>
    </source>
</evidence>
<feature type="transmembrane region" description="Helical" evidence="1">
    <location>
        <begin position="250"/>
        <end position="273"/>
    </location>
</feature>
<accession>A0A1S1HKF8</accession>
<reference evidence="3 4" key="1">
    <citation type="submission" date="2016-03" db="EMBL/GenBank/DDBJ databases">
        <title>Genome sequence of Providencia stuartii strain, isolated from the salivary glands of larval Lucilia sericata.</title>
        <authorList>
            <person name="Yuan Y."/>
            <person name="Zhang Y."/>
            <person name="Fu S."/>
            <person name="Crippen T.L."/>
            <person name="Visi D."/>
            <person name="Benbow M.E."/>
            <person name="Allen M."/>
            <person name="Tomberlin J.K."/>
            <person name="Sze S.-H."/>
            <person name="Tarone A.M."/>
        </authorList>
    </citation>
    <scope>NUCLEOTIDE SEQUENCE [LARGE SCALE GENOMIC DNA]</scope>
    <source>
        <strain evidence="3 4">Crippen</strain>
    </source>
</reference>
<evidence type="ECO:0000259" key="2">
    <source>
        <dbReference type="Pfam" id="PF04536"/>
    </source>
</evidence>
<feature type="transmembrane region" description="Helical" evidence="1">
    <location>
        <begin position="178"/>
        <end position="199"/>
    </location>
</feature>
<keyword evidence="1" id="KW-0812">Transmembrane</keyword>
<dbReference type="Pfam" id="PF04536">
    <property type="entry name" value="TPM_phosphatase"/>
    <property type="match status" value="1"/>
</dbReference>
<feature type="domain" description="TPM" evidence="2">
    <location>
        <begin position="31"/>
        <end position="156"/>
    </location>
</feature>
<keyword evidence="1" id="KW-0472">Membrane</keyword>
<proteinExistence type="predicted"/>
<gene>
    <name evidence="3" type="ORF">A3Q29_09545</name>
</gene>
<dbReference type="PANTHER" id="PTHR30373:SF2">
    <property type="entry name" value="UPF0603 PROTEIN YGCG"/>
    <property type="match status" value="1"/>
</dbReference>
<dbReference type="Gene3D" id="3.10.310.50">
    <property type="match status" value="1"/>
</dbReference>
<name>A0A1S1HKF8_PROST</name>
<keyword evidence="4" id="KW-1185">Reference proteome</keyword>